<dbReference type="SUPFAM" id="SSF51735">
    <property type="entry name" value="NAD(P)-binding Rossmann-fold domains"/>
    <property type="match status" value="1"/>
</dbReference>
<dbReference type="SUPFAM" id="SSF48179">
    <property type="entry name" value="6-phosphogluconate dehydrogenase C-terminal domain-like"/>
    <property type="match status" value="1"/>
</dbReference>
<dbReference type="PANTHER" id="PTHR43750:SF3">
    <property type="entry name" value="UDP-GLUCOSE 6-DEHYDROGENASE TUAD"/>
    <property type="match status" value="1"/>
</dbReference>
<proteinExistence type="predicted"/>
<organism evidence="3">
    <name type="scientific">uncultured Caudovirales phage</name>
    <dbReference type="NCBI Taxonomy" id="2100421"/>
    <lineage>
        <taxon>Viruses</taxon>
        <taxon>Duplodnaviria</taxon>
        <taxon>Heunggongvirae</taxon>
        <taxon>Uroviricota</taxon>
        <taxon>Caudoviricetes</taxon>
        <taxon>Peduoviridae</taxon>
        <taxon>Maltschvirus</taxon>
        <taxon>Maltschvirus maltsch</taxon>
    </lineage>
</organism>
<dbReference type="EMBL" id="LR796854">
    <property type="protein sequence ID" value="CAB4169752.1"/>
    <property type="molecule type" value="Genomic_DNA"/>
</dbReference>
<dbReference type="EMBL" id="LR797363">
    <property type="protein sequence ID" value="CAB4210356.1"/>
    <property type="molecule type" value="Genomic_DNA"/>
</dbReference>
<dbReference type="EMBL" id="LR797267">
    <property type="protein sequence ID" value="CAB4197763.1"/>
    <property type="molecule type" value="Genomic_DNA"/>
</dbReference>
<dbReference type="Pfam" id="PF00984">
    <property type="entry name" value="UDPG_MGDP_dh"/>
    <property type="match status" value="1"/>
</dbReference>
<sequence length="280" mass="30583">MEIGIIGCGVVGGTLAEWLRRSTQCKILLYDPPKNLLADLSTCEFIFVSVPVPAAGSGQDTSMLDAAVAHAKKFTDKIFIRSTVLPGTNARLGTIAMPEFLTERRAYQDFDELPILVGGLGRPLGLEKVFPNKKIIQVTNIEAEVAKFAHNCFGAFKVTYFNIISELCEKLGADYEEVLNAASLTGFIGKTHTQVPGPDGLCGFGGKCFPENIDALRRFLLDEKLQMPAAQALFDLVSELNFYHRSREVHEPWAEYEVTSGNTAEVPAALSTSTVVEVYT</sequence>
<dbReference type="InterPro" id="IPR013328">
    <property type="entry name" value="6PGD_dom2"/>
</dbReference>
<evidence type="ECO:0000313" key="2">
    <source>
        <dbReference type="EMBL" id="CAB4169752.1"/>
    </source>
</evidence>
<evidence type="ECO:0000259" key="1">
    <source>
        <dbReference type="Pfam" id="PF00984"/>
    </source>
</evidence>
<evidence type="ECO:0000313" key="4">
    <source>
        <dbReference type="EMBL" id="CAB4210356.1"/>
    </source>
</evidence>
<reference evidence="3" key="1">
    <citation type="submission" date="2020-05" db="EMBL/GenBank/DDBJ databases">
        <authorList>
            <person name="Chiriac C."/>
            <person name="Salcher M."/>
            <person name="Ghai R."/>
            <person name="Kavagutti S V."/>
        </authorList>
    </citation>
    <scope>NUCLEOTIDE SEQUENCE</scope>
</reference>
<dbReference type="GO" id="GO:0051287">
    <property type="term" value="F:NAD binding"/>
    <property type="evidence" value="ECO:0007669"/>
    <property type="project" value="InterPro"/>
</dbReference>
<protein>
    <submittedName>
        <fullName evidence="3">NDP-sugDHase, nucleotide sugar dehydrogenase</fullName>
    </submittedName>
</protein>
<dbReference type="InterPro" id="IPR036291">
    <property type="entry name" value="NAD(P)-bd_dom_sf"/>
</dbReference>
<gene>
    <name evidence="3" type="ORF">UFOVP1318_35</name>
    <name evidence="4" type="ORF">UFOVP1430_9</name>
    <name evidence="2" type="ORF">UFOVP903_11</name>
</gene>
<evidence type="ECO:0000313" key="3">
    <source>
        <dbReference type="EMBL" id="CAB4197763.1"/>
    </source>
</evidence>
<dbReference type="InterPro" id="IPR008927">
    <property type="entry name" value="6-PGluconate_DH-like_C_sf"/>
</dbReference>
<name>A0A6J5RK46_9CAUD</name>
<feature type="domain" description="UDP-glucose/GDP-mannose dehydrogenase dimerisation" evidence="1">
    <location>
        <begin position="142"/>
        <end position="232"/>
    </location>
</feature>
<dbReference type="Gene3D" id="1.10.1040.10">
    <property type="entry name" value="N-(1-d-carboxylethyl)-l-norvaline Dehydrogenase, domain 2"/>
    <property type="match status" value="1"/>
</dbReference>
<dbReference type="GO" id="GO:0016616">
    <property type="term" value="F:oxidoreductase activity, acting on the CH-OH group of donors, NAD or NADP as acceptor"/>
    <property type="evidence" value="ECO:0007669"/>
    <property type="project" value="InterPro"/>
</dbReference>
<accession>A0A6J5RK46</accession>
<dbReference type="PANTHER" id="PTHR43750">
    <property type="entry name" value="UDP-GLUCOSE 6-DEHYDROGENASE TUAD"/>
    <property type="match status" value="1"/>
</dbReference>
<dbReference type="InterPro" id="IPR014026">
    <property type="entry name" value="UDP-Glc/GDP-Man_DH_dimer"/>
</dbReference>
<dbReference type="Gene3D" id="3.40.50.720">
    <property type="entry name" value="NAD(P)-binding Rossmann-like Domain"/>
    <property type="match status" value="1"/>
</dbReference>